<evidence type="ECO:0000313" key="21">
    <source>
        <dbReference type="Proteomes" id="UP000612055"/>
    </source>
</evidence>
<dbReference type="InterPro" id="IPR039606">
    <property type="entry name" value="Phytol/farnesol_kinase"/>
</dbReference>
<evidence type="ECO:0000256" key="9">
    <source>
        <dbReference type="ARBA" id="ARBA00022777"/>
    </source>
</evidence>
<keyword evidence="4" id="KW-0934">Plastid</keyword>
<evidence type="ECO:0000256" key="3">
    <source>
        <dbReference type="ARBA" id="ARBA00022528"/>
    </source>
</evidence>
<organism evidence="20 21">
    <name type="scientific">Edaphochlamys debaryana</name>
    <dbReference type="NCBI Taxonomy" id="47281"/>
    <lineage>
        <taxon>Eukaryota</taxon>
        <taxon>Viridiplantae</taxon>
        <taxon>Chlorophyta</taxon>
        <taxon>core chlorophytes</taxon>
        <taxon>Chlorophyceae</taxon>
        <taxon>CS clade</taxon>
        <taxon>Chlamydomonadales</taxon>
        <taxon>Chlamydomonadales incertae sedis</taxon>
        <taxon>Edaphochlamys</taxon>
    </lineage>
</organism>
<evidence type="ECO:0000259" key="19">
    <source>
        <dbReference type="PROSITE" id="PS50865"/>
    </source>
</evidence>
<dbReference type="GO" id="GO:0009507">
    <property type="term" value="C:chloroplast"/>
    <property type="evidence" value="ECO:0007669"/>
    <property type="project" value="UniProtKB-SubCell"/>
</dbReference>
<keyword evidence="8 17" id="KW-0863">Zinc-finger</keyword>
<evidence type="ECO:0000256" key="5">
    <source>
        <dbReference type="ARBA" id="ARBA00022679"/>
    </source>
</evidence>
<keyword evidence="10" id="KW-0862">Zinc</keyword>
<dbReference type="OrthoDB" id="432970at2759"/>
<dbReference type="Pfam" id="PF01753">
    <property type="entry name" value="zf-MYND"/>
    <property type="match status" value="1"/>
</dbReference>
<evidence type="ECO:0000313" key="20">
    <source>
        <dbReference type="EMBL" id="KAG2488619.1"/>
    </source>
</evidence>
<evidence type="ECO:0000256" key="4">
    <source>
        <dbReference type="ARBA" id="ARBA00022640"/>
    </source>
</evidence>
<keyword evidence="9" id="KW-0418">Kinase</keyword>
<comment type="pathway">
    <text evidence="14">Cofactor biosynthesis; tocopherol biosynthesis.</text>
</comment>
<feature type="region of interest" description="Disordered" evidence="18">
    <location>
        <begin position="269"/>
        <end position="309"/>
    </location>
</feature>
<keyword evidence="3" id="KW-0150">Chloroplast</keyword>
<evidence type="ECO:0000256" key="8">
    <source>
        <dbReference type="ARBA" id="ARBA00022771"/>
    </source>
</evidence>
<keyword evidence="7" id="KW-0479">Metal-binding</keyword>
<evidence type="ECO:0000256" key="1">
    <source>
        <dbReference type="ARBA" id="ARBA00004508"/>
    </source>
</evidence>
<keyword evidence="6" id="KW-0812">Transmembrane</keyword>
<accession>A0A836BV44</accession>
<feature type="compositionally biased region" description="Basic and acidic residues" evidence="18">
    <location>
        <begin position="285"/>
        <end position="297"/>
    </location>
</feature>
<dbReference type="PANTHER" id="PTHR32523">
    <property type="entry name" value="PHYTOL KINASE 1, CHLOROPLASTIC"/>
    <property type="match status" value="1"/>
</dbReference>
<evidence type="ECO:0000256" key="2">
    <source>
        <dbReference type="ARBA" id="ARBA00010794"/>
    </source>
</evidence>
<comment type="catalytic activity">
    <reaction evidence="16">
        <text>phytol + CTP = phytyl phosphate + CDP + H(+)</text>
        <dbReference type="Rhea" id="RHEA:38055"/>
        <dbReference type="ChEBI" id="CHEBI:15378"/>
        <dbReference type="ChEBI" id="CHEBI:17327"/>
        <dbReference type="ChEBI" id="CHEBI:37563"/>
        <dbReference type="ChEBI" id="CHEBI:58069"/>
        <dbReference type="ChEBI" id="CHEBI:75483"/>
        <dbReference type="EC" id="2.7.1.182"/>
    </reaction>
</comment>
<dbReference type="Proteomes" id="UP000612055">
    <property type="component" value="Unassembled WGS sequence"/>
</dbReference>
<dbReference type="Gene3D" id="6.10.140.2220">
    <property type="match status" value="1"/>
</dbReference>
<feature type="compositionally biased region" description="Low complexity" evidence="18">
    <location>
        <begin position="109"/>
        <end position="123"/>
    </location>
</feature>
<feature type="compositionally biased region" description="Gly residues" evidence="18">
    <location>
        <begin position="63"/>
        <end position="82"/>
    </location>
</feature>
<reference evidence="20" key="1">
    <citation type="journal article" date="2020" name="bioRxiv">
        <title>Comparative genomics of Chlamydomonas.</title>
        <authorList>
            <person name="Craig R.J."/>
            <person name="Hasan A.R."/>
            <person name="Ness R.W."/>
            <person name="Keightley P.D."/>
        </authorList>
    </citation>
    <scope>NUCLEOTIDE SEQUENCE</scope>
    <source>
        <strain evidence="20">CCAP 11/70</strain>
    </source>
</reference>
<evidence type="ECO:0000256" key="15">
    <source>
        <dbReference type="ARBA" id="ARBA00039024"/>
    </source>
</evidence>
<evidence type="ECO:0000256" key="17">
    <source>
        <dbReference type="PROSITE-ProRule" id="PRU00134"/>
    </source>
</evidence>
<dbReference type="SUPFAM" id="SSF144232">
    <property type="entry name" value="HIT/MYND zinc finger-like"/>
    <property type="match status" value="1"/>
</dbReference>
<feature type="domain" description="MYND-type" evidence="19">
    <location>
        <begin position="760"/>
        <end position="802"/>
    </location>
</feature>
<protein>
    <recommendedName>
        <fullName evidence="15">phytol kinase</fullName>
        <ecNumber evidence="15">2.7.1.182</ecNumber>
    </recommendedName>
</protein>
<keyword evidence="5" id="KW-0808">Transferase</keyword>
<dbReference type="PANTHER" id="PTHR32523:SF8">
    <property type="entry name" value="DOLICHOL KINASE"/>
    <property type="match status" value="1"/>
</dbReference>
<feature type="region of interest" description="Disordered" evidence="18">
    <location>
        <begin position="61"/>
        <end position="148"/>
    </location>
</feature>
<evidence type="ECO:0000256" key="6">
    <source>
        <dbReference type="ARBA" id="ARBA00022692"/>
    </source>
</evidence>
<dbReference type="EC" id="2.7.1.182" evidence="15"/>
<evidence type="ECO:0000256" key="18">
    <source>
        <dbReference type="SAM" id="MobiDB-lite"/>
    </source>
</evidence>
<keyword evidence="11" id="KW-0809">Transit peptide</keyword>
<evidence type="ECO:0000256" key="13">
    <source>
        <dbReference type="ARBA" id="ARBA00023136"/>
    </source>
</evidence>
<evidence type="ECO:0000256" key="16">
    <source>
        <dbReference type="ARBA" id="ARBA00048889"/>
    </source>
</evidence>
<evidence type="ECO:0000256" key="14">
    <source>
        <dbReference type="ARBA" id="ARBA00024015"/>
    </source>
</evidence>
<keyword evidence="21" id="KW-1185">Reference proteome</keyword>
<sequence>MKLWSQACEEAGTVPWLTARMSAILPLVESLASAPQSSQDRNRTTARLFTIQSAGLVAAGAPGLTGSGGQGRPGGDAGAGHPPGGPDLAAAHLAGGGGRGPGRRRLRAGARGACAGGLALPRHGPGPRRVRQPGVQPRARLRSRHPGGCLLAAPSGGLRTAGPVAGGEPAAYWLPAVARCVLHCPGPDPHDLYDPHGGERGDEGTALTHIADVHAATVELSVALESVLRWLCGAGAADAAPQLASQLSHPDVVALQEALLERLCVHGGVEGEEEGRDGGPAEAGQEQREGEGRDDGRAGGGGPVGAGGGGGCGGVQRALGPLLEATRSAESAAWALALHTEPLQGELEGRRCSEALPQQLQRLAAATVATSVSVLLILDCLGPPLLVARYGLSGGVAVTLGKRARMVTRRLQELEAEAEPKGRGKDERQRAARAREAERLLLSTVIRCLLQPMPSCLLLADAALFRVYGENCTVYGTGALPYKADQALFVERAACALATHVTARAALRRPHRLLAAACKLLCPGVAAPMGRGPFCDEGDDVSSDLPRRLRFDIAAAVFALAADSGLSSRAQAWLLPPEGAVCGAAEGAAAAAGEAERGCLEPLLRYRLLPQLRAAEAPGVASALLLLLAAACTSGNGSDGGGTDSTDGAAAQSTGGEFCALASTLFTSVPGRMSPGQWGRTDAATKQEKLLLDQCGGLASGQGFVLLAHYVALKASVEAGGSGMWPRQAELLAAPLPPPIAVPLAEAALPGLRVCAYPGCLSYGGRSEAKLRLQKCGRCKCVRYCGPDCGAAHWREGHEGECHSH</sequence>
<dbReference type="GO" id="GO:0010276">
    <property type="term" value="F:phytol kinase activity"/>
    <property type="evidence" value="ECO:0007669"/>
    <property type="project" value="UniProtKB-EC"/>
</dbReference>
<feature type="compositionally biased region" description="Gly residues" evidence="18">
    <location>
        <begin position="298"/>
        <end position="309"/>
    </location>
</feature>
<dbReference type="GO" id="GO:0008270">
    <property type="term" value="F:zinc ion binding"/>
    <property type="evidence" value="ECO:0007669"/>
    <property type="project" value="UniProtKB-KW"/>
</dbReference>
<evidence type="ECO:0000256" key="10">
    <source>
        <dbReference type="ARBA" id="ARBA00022833"/>
    </source>
</evidence>
<dbReference type="AlphaFoldDB" id="A0A836BV44"/>
<comment type="subcellular location">
    <subcellularLocation>
        <location evidence="1">Plastid</location>
        <location evidence="1">Chloroplast membrane</location>
        <topology evidence="1">Multi-pass membrane protein</topology>
    </subcellularLocation>
</comment>
<gene>
    <name evidence="20" type="ORF">HYH03_012792</name>
</gene>
<comment type="caution">
    <text evidence="20">The sequence shown here is derived from an EMBL/GenBank/DDBJ whole genome shotgun (WGS) entry which is preliminary data.</text>
</comment>
<dbReference type="EMBL" id="JAEHOE010000081">
    <property type="protein sequence ID" value="KAG2488619.1"/>
    <property type="molecule type" value="Genomic_DNA"/>
</dbReference>
<dbReference type="PROSITE" id="PS50865">
    <property type="entry name" value="ZF_MYND_2"/>
    <property type="match status" value="1"/>
</dbReference>
<evidence type="ECO:0000256" key="12">
    <source>
        <dbReference type="ARBA" id="ARBA00022989"/>
    </source>
</evidence>
<dbReference type="GO" id="GO:0016020">
    <property type="term" value="C:membrane"/>
    <property type="evidence" value="ECO:0007669"/>
    <property type="project" value="UniProtKB-SubCell"/>
</dbReference>
<dbReference type="InterPro" id="IPR002893">
    <property type="entry name" value="Znf_MYND"/>
</dbReference>
<keyword evidence="12" id="KW-1133">Transmembrane helix</keyword>
<name>A0A836BV44_9CHLO</name>
<comment type="similarity">
    <text evidence="2">Belongs to the polyprenol kinase family.</text>
</comment>
<evidence type="ECO:0000256" key="11">
    <source>
        <dbReference type="ARBA" id="ARBA00022946"/>
    </source>
</evidence>
<proteinExistence type="inferred from homology"/>
<evidence type="ECO:0000256" key="7">
    <source>
        <dbReference type="ARBA" id="ARBA00022723"/>
    </source>
</evidence>
<keyword evidence="13" id="KW-0472">Membrane</keyword>